<dbReference type="AlphaFoldDB" id="C4Z398"/>
<sequence length="57" mass="6472">MHGGSPKGTEKSGGLDIEAEEYTEEVQKEQERAVDWTLKRRKGAQKSKGRKYVHGNR</sequence>
<evidence type="ECO:0000313" key="3">
    <source>
        <dbReference type="Proteomes" id="UP000001476"/>
    </source>
</evidence>
<organism evidence="2 3">
    <name type="scientific">Lachnospira eligens (strain ATCC 27750 / DSM 3376 / VPI C15-48 / C15-B4)</name>
    <name type="common">Eubacterium eligens</name>
    <dbReference type="NCBI Taxonomy" id="515620"/>
    <lineage>
        <taxon>Bacteria</taxon>
        <taxon>Bacillati</taxon>
        <taxon>Bacillota</taxon>
        <taxon>Clostridia</taxon>
        <taxon>Lachnospirales</taxon>
        <taxon>Lachnospiraceae</taxon>
        <taxon>Lachnospira</taxon>
    </lineage>
</organism>
<evidence type="ECO:0000313" key="2">
    <source>
        <dbReference type="EMBL" id="ACR72688.1"/>
    </source>
</evidence>
<dbReference type="KEGG" id="eel:EUBELI_01697"/>
<feature type="region of interest" description="Disordered" evidence="1">
    <location>
        <begin position="1"/>
        <end position="57"/>
    </location>
</feature>
<feature type="compositionally biased region" description="Basic and acidic residues" evidence="1">
    <location>
        <begin position="25"/>
        <end position="38"/>
    </location>
</feature>
<evidence type="ECO:0000256" key="1">
    <source>
        <dbReference type="SAM" id="MobiDB-lite"/>
    </source>
</evidence>
<dbReference type="EMBL" id="CP001104">
    <property type="protein sequence ID" value="ACR72688.1"/>
    <property type="molecule type" value="Genomic_DNA"/>
</dbReference>
<name>C4Z398_LACE2</name>
<dbReference type="HOGENOM" id="CLU_2989955_0_0_9"/>
<accession>C4Z398</accession>
<keyword evidence="3" id="KW-1185">Reference proteome</keyword>
<proteinExistence type="predicted"/>
<feature type="compositionally biased region" description="Basic residues" evidence="1">
    <location>
        <begin position="39"/>
        <end position="57"/>
    </location>
</feature>
<protein>
    <submittedName>
        <fullName evidence="2">Uncharacterized protein</fullName>
    </submittedName>
</protein>
<reference evidence="2 3" key="1">
    <citation type="journal article" date="2009" name="Proc. Natl. Acad. Sci. U.S.A.">
        <title>Characterizing a model human gut microbiota composed of members of its two dominant bacterial phyla.</title>
        <authorList>
            <person name="Mahowald M.A."/>
            <person name="Rey F.E."/>
            <person name="Seedorf H."/>
            <person name="Turnbaugh P.J."/>
            <person name="Fulton R.S."/>
            <person name="Wollam A."/>
            <person name="Shah N."/>
            <person name="Wang C."/>
            <person name="Magrini V."/>
            <person name="Wilson R.K."/>
            <person name="Cantarel B.L."/>
            <person name="Coutinho P.M."/>
            <person name="Henrissat B."/>
            <person name="Crock L.W."/>
            <person name="Russell A."/>
            <person name="Verberkmoes N.C."/>
            <person name="Hettich R.L."/>
            <person name="Gordon J.I."/>
        </authorList>
    </citation>
    <scope>NUCLEOTIDE SEQUENCE [LARGE SCALE GENOMIC DNA]</scope>
    <source>
        <strain evidence="3">ATCC 27750 / DSM 3376 / VPI C15-48 / C15-B4</strain>
    </source>
</reference>
<dbReference type="Proteomes" id="UP000001476">
    <property type="component" value="Chromosome"/>
</dbReference>
<gene>
    <name evidence="2" type="ordered locus">EUBELI_01697</name>
</gene>